<evidence type="ECO:0000313" key="1">
    <source>
        <dbReference type="EMBL" id="KTB28628.1"/>
    </source>
</evidence>
<sequence length="356" mass="39378">MVKRAKFTPFKRDIGHVQMPPTLPLSHVFPSSRSPRLPGPVTYIGSNSTAPTDLRVEAHQQQCMCPSSRQLVHSVSEFSNSSEGVGLSASQPLLRSCRSANPTHVSPPWLKLQSKQSLSQSDDIVRNSGAPDVHLDHHRDHVPISDCTGLMNRLVVSSSAYIHVTCVVQKSDSYDPLLHSLLRISSPHLRMRPVRRPFQIPNISYSGPGKPGELIGDHHLSSIRRRPILTFILMVNQTLPLVTTQFITLGLNTSGHIFLHLASLPHLQRVTISGDCAYYFMDVFTMASSPLPFPALDILDFTAASFQARKETIVTVSLRVGKRSKERPKLEGVAGELYWGEEEMADAHHQPTDSGP</sequence>
<protein>
    <submittedName>
        <fullName evidence="1">Uncharacterized protein</fullName>
    </submittedName>
</protein>
<comment type="caution">
    <text evidence="1">The sequence shown here is derived from an EMBL/GenBank/DDBJ whole genome shotgun (WGS) entry which is preliminary data.</text>
</comment>
<gene>
    <name evidence="1" type="ORF">WG66_18831</name>
</gene>
<dbReference type="Proteomes" id="UP000054988">
    <property type="component" value="Unassembled WGS sequence"/>
</dbReference>
<proteinExistence type="predicted"/>
<reference evidence="1 2" key="1">
    <citation type="submission" date="2015-12" db="EMBL/GenBank/DDBJ databases">
        <title>Draft genome sequence of Moniliophthora roreri, the causal agent of frosty pod rot of cacao.</title>
        <authorList>
            <person name="Aime M.C."/>
            <person name="Diaz-Valderrama J.R."/>
            <person name="Kijpornyongpan T."/>
            <person name="Phillips-Mora W."/>
        </authorList>
    </citation>
    <scope>NUCLEOTIDE SEQUENCE [LARGE SCALE GENOMIC DNA]</scope>
    <source>
        <strain evidence="1 2">MCA 2952</strain>
    </source>
</reference>
<dbReference type="EMBL" id="LATX01002469">
    <property type="protein sequence ID" value="KTB28628.1"/>
    <property type="molecule type" value="Genomic_DNA"/>
</dbReference>
<dbReference type="AlphaFoldDB" id="A0A0W0EX42"/>
<evidence type="ECO:0000313" key="2">
    <source>
        <dbReference type="Proteomes" id="UP000054988"/>
    </source>
</evidence>
<organism evidence="1 2">
    <name type="scientific">Moniliophthora roreri</name>
    <name type="common">Frosty pod rot fungus</name>
    <name type="synonym">Monilia roreri</name>
    <dbReference type="NCBI Taxonomy" id="221103"/>
    <lineage>
        <taxon>Eukaryota</taxon>
        <taxon>Fungi</taxon>
        <taxon>Dikarya</taxon>
        <taxon>Basidiomycota</taxon>
        <taxon>Agaricomycotina</taxon>
        <taxon>Agaricomycetes</taxon>
        <taxon>Agaricomycetidae</taxon>
        <taxon>Agaricales</taxon>
        <taxon>Marasmiineae</taxon>
        <taxon>Marasmiaceae</taxon>
        <taxon>Moniliophthora</taxon>
    </lineage>
</organism>
<name>A0A0W0EX42_MONRR</name>
<accession>A0A0W0EX42</accession>